<dbReference type="AlphaFoldDB" id="A0A9Q0EBT6"/>
<proteinExistence type="predicted"/>
<protein>
    <submittedName>
        <fullName evidence="2">Uncharacterized protein</fullName>
    </submittedName>
</protein>
<gene>
    <name evidence="2" type="ORF">NHX12_030467</name>
</gene>
<feature type="region of interest" description="Disordered" evidence="1">
    <location>
        <begin position="1"/>
        <end position="70"/>
    </location>
</feature>
<sequence>MRASHLPCAPQSNSFKTQPQLPCREISKPPGVQHAAVSRGTISGLSRSSPREGSKWHEPEYDPPPPAAAASRTIYFPTTSSPPCSRLPVHWLPWMR</sequence>
<dbReference type="Proteomes" id="UP001148018">
    <property type="component" value="Unassembled WGS sequence"/>
</dbReference>
<evidence type="ECO:0000256" key="1">
    <source>
        <dbReference type="SAM" id="MobiDB-lite"/>
    </source>
</evidence>
<dbReference type="EMBL" id="JANIIK010000046">
    <property type="protein sequence ID" value="KAJ3602718.1"/>
    <property type="molecule type" value="Genomic_DNA"/>
</dbReference>
<comment type="caution">
    <text evidence="2">The sequence shown here is derived from an EMBL/GenBank/DDBJ whole genome shotgun (WGS) entry which is preliminary data.</text>
</comment>
<name>A0A9Q0EBT6_9TELE</name>
<feature type="compositionally biased region" description="Basic and acidic residues" evidence="1">
    <location>
        <begin position="49"/>
        <end position="60"/>
    </location>
</feature>
<feature type="compositionally biased region" description="Polar residues" evidence="1">
    <location>
        <begin position="10"/>
        <end position="20"/>
    </location>
</feature>
<accession>A0A9Q0EBT6</accession>
<reference evidence="2" key="1">
    <citation type="submission" date="2022-07" db="EMBL/GenBank/DDBJ databases">
        <title>Chromosome-level genome of Muraenolepis orangiensis.</title>
        <authorList>
            <person name="Kim J."/>
        </authorList>
    </citation>
    <scope>NUCLEOTIDE SEQUENCE</scope>
    <source>
        <strain evidence="2">KU_S4_2022</strain>
        <tissue evidence="2">Muscle</tissue>
    </source>
</reference>
<organism evidence="2 3">
    <name type="scientific">Muraenolepis orangiensis</name>
    <name type="common">Patagonian moray cod</name>
    <dbReference type="NCBI Taxonomy" id="630683"/>
    <lineage>
        <taxon>Eukaryota</taxon>
        <taxon>Metazoa</taxon>
        <taxon>Chordata</taxon>
        <taxon>Craniata</taxon>
        <taxon>Vertebrata</taxon>
        <taxon>Euteleostomi</taxon>
        <taxon>Actinopterygii</taxon>
        <taxon>Neopterygii</taxon>
        <taxon>Teleostei</taxon>
        <taxon>Neoteleostei</taxon>
        <taxon>Acanthomorphata</taxon>
        <taxon>Zeiogadaria</taxon>
        <taxon>Gadariae</taxon>
        <taxon>Gadiformes</taxon>
        <taxon>Muraenolepidoidei</taxon>
        <taxon>Muraenolepididae</taxon>
        <taxon>Muraenolepis</taxon>
    </lineage>
</organism>
<evidence type="ECO:0000313" key="3">
    <source>
        <dbReference type="Proteomes" id="UP001148018"/>
    </source>
</evidence>
<keyword evidence="3" id="KW-1185">Reference proteome</keyword>
<evidence type="ECO:0000313" key="2">
    <source>
        <dbReference type="EMBL" id="KAJ3602718.1"/>
    </source>
</evidence>